<comment type="similarity">
    <text evidence="4">Belongs to the PEP-utilizing enzyme family.</text>
</comment>
<evidence type="ECO:0000256" key="9">
    <source>
        <dbReference type="ARBA" id="ARBA00022741"/>
    </source>
</evidence>
<accession>A0A9X7P6Z3</accession>
<comment type="cofactor">
    <cofactor evidence="1">
        <name>Mg(2+)</name>
        <dbReference type="ChEBI" id="CHEBI:18420"/>
    </cofactor>
</comment>
<evidence type="ECO:0000313" key="16">
    <source>
        <dbReference type="EMBL" id="PRR74562.1"/>
    </source>
</evidence>
<dbReference type="Gene3D" id="3.30.1490.20">
    <property type="entry name" value="ATP-grasp fold, A domain"/>
    <property type="match status" value="1"/>
</dbReference>
<name>A0A9X7P6Z3_9FIRM</name>
<keyword evidence="11" id="KW-0067">ATP-binding</keyword>
<organism evidence="16 17">
    <name type="scientific">Neomoorella stamsii</name>
    <dbReference type="NCBI Taxonomy" id="1266720"/>
    <lineage>
        <taxon>Bacteria</taxon>
        <taxon>Bacillati</taxon>
        <taxon>Bacillota</taxon>
        <taxon>Clostridia</taxon>
        <taxon>Neomoorellales</taxon>
        <taxon>Neomoorellaceae</taxon>
        <taxon>Neomoorella</taxon>
    </lineage>
</organism>
<dbReference type="SUPFAM" id="SSF56059">
    <property type="entry name" value="Glutathione synthetase ATP-binding domain-like"/>
    <property type="match status" value="1"/>
</dbReference>
<dbReference type="FunFam" id="3.30.1490.20:FF:000010">
    <property type="entry name" value="Phosphoenolpyruvate synthase"/>
    <property type="match status" value="1"/>
</dbReference>
<dbReference type="EMBL" id="PVXL01000029">
    <property type="protein sequence ID" value="PRR74562.1"/>
    <property type="molecule type" value="Genomic_DNA"/>
</dbReference>
<sequence>MWISWFGEIEHAVASELGGKGASLSHMIAQQIPVPPGFTIKASAFRYFMDKADLRPVVIKKLASLSTEQQEELNKVSSEIQNLIKSTPLPVEILEDIANAYRHIVARGGQAVAVRSSATLEDSETASFAGQHETFLFVTGEEQLLAKVKECWASLYNPRAIVYRRAKGVAEEEVAIAVVVQKMVASEKSGVMFTVNPINKNRDELIIEAVWGQGEGIVSGLITPDNYILNRSEMKVISEYIATKEIMLVAGQEPGKLCEVQVPAEKVTARVLTEAELQALVKLGDQVERYFGVPQDVEWAIEGDNIYLLQSRPITTI</sequence>
<evidence type="ECO:0000256" key="1">
    <source>
        <dbReference type="ARBA" id="ARBA00001946"/>
    </source>
</evidence>
<dbReference type="InterPro" id="IPR002192">
    <property type="entry name" value="PPDK_AMP/ATP-bd"/>
</dbReference>
<dbReference type="Pfam" id="PF01326">
    <property type="entry name" value="PPDK_N"/>
    <property type="match status" value="1"/>
</dbReference>
<evidence type="ECO:0000256" key="2">
    <source>
        <dbReference type="ARBA" id="ARBA00002988"/>
    </source>
</evidence>
<comment type="caution">
    <text evidence="16">The sequence shown here is derived from an EMBL/GenBank/DDBJ whole genome shotgun (WGS) entry which is preliminary data.</text>
</comment>
<evidence type="ECO:0000256" key="7">
    <source>
        <dbReference type="ARBA" id="ARBA00022679"/>
    </source>
</evidence>
<dbReference type="GO" id="GO:0005524">
    <property type="term" value="F:ATP binding"/>
    <property type="evidence" value="ECO:0007669"/>
    <property type="project" value="UniProtKB-KW"/>
</dbReference>
<evidence type="ECO:0000259" key="15">
    <source>
        <dbReference type="Pfam" id="PF01326"/>
    </source>
</evidence>
<dbReference type="GO" id="GO:0008986">
    <property type="term" value="F:pyruvate, water dikinase activity"/>
    <property type="evidence" value="ECO:0007669"/>
    <property type="project" value="UniProtKB-EC"/>
</dbReference>
<evidence type="ECO:0000256" key="5">
    <source>
        <dbReference type="ARBA" id="ARBA00011996"/>
    </source>
</evidence>
<dbReference type="Gene3D" id="3.30.470.20">
    <property type="entry name" value="ATP-grasp fold, B domain"/>
    <property type="match status" value="1"/>
</dbReference>
<proteinExistence type="inferred from homology"/>
<keyword evidence="8" id="KW-0479">Metal-binding</keyword>
<evidence type="ECO:0000256" key="8">
    <source>
        <dbReference type="ARBA" id="ARBA00022723"/>
    </source>
</evidence>
<dbReference type="PANTHER" id="PTHR43030:SF1">
    <property type="entry name" value="PHOSPHOENOLPYRUVATE SYNTHASE"/>
    <property type="match status" value="1"/>
</dbReference>
<keyword evidence="17" id="KW-1185">Reference proteome</keyword>
<comment type="pathway">
    <text evidence="3">Carbohydrate biosynthesis; gluconeogenesis.</text>
</comment>
<protein>
    <recommendedName>
        <fullName evidence="6">Phosphoenolpyruvate synthase</fullName>
        <ecNumber evidence="5">2.7.9.2</ecNumber>
    </recommendedName>
    <alternativeName>
        <fullName evidence="13">Pyruvate, water dikinase</fullName>
    </alternativeName>
</protein>
<evidence type="ECO:0000313" key="17">
    <source>
        <dbReference type="Proteomes" id="UP000239430"/>
    </source>
</evidence>
<dbReference type="RefSeq" id="WP_054938025.1">
    <property type="nucleotide sequence ID" value="NZ_PVXL01000029.1"/>
</dbReference>
<keyword evidence="9" id="KW-0547">Nucleotide-binding</keyword>
<evidence type="ECO:0000256" key="10">
    <source>
        <dbReference type="ARBA" id="ARBA00022777"/>
    </source>
</evidence>
<reference evidence="16 17" key="1">
    <citation type="submission" date="2018-03" db="EMBL/GenBank/DDBJ databases">
        <title>Genome sequence of Moorella stamsii DSM 26217.</title>
        <authorList>
            <person name="Poehlein A."/>
            <person name="Daniel R."/>
        </authorList>
    </citation>
    <scope>NUCLEOTIDE SEQUENCE [LARGE SCALE GENOMIC DNA]</scope>
    <source>
        <strain evidence="17">DSM 26217</strain>
    </source>
</reference>
<comment type="catalytic activity">
    <reaction evidence="14">
        <text>pyruvate + ATP + H2O = phosphoenolpyruvate + AMP + phosphate + 2 H(+)</text>
        <dbReference type="Rhea" id="RHEA:11364"/>
        <dbReference type="ChEBI" id="CHEBI:15361"/>
        <dbReference type="ChEBI" id="CHEBI:15377"/>
        <dbReference type="ChEBI" id="CHEBI:15378"/>
        <dbReference type="ChEBI" id="CHEBI:30616"/>
        <dbReference type="ChEBI" id="CHEBI:43474"/>
        <dbReference type="ChEBI" id="CHEBI:58702"/>
        <dbReference type="ChEBI" id="CHEBI:456215"/>
        <dbReference type="EC" id="2.7.9.2"/>
    </reaction>
</comment>
<keyword evidence="10" id="KW-0418">Kinase</keyword>
<gene>
    <name evidence="16" type="primary">ppsA</name>
    <name evidence="16" type="ORF">MOST_09970</name>
</gene>
<dbReference type="AlphaFoldDB" id="A0A9X7P6Z3"/>
<dbReference type="Proteomes" id="UP000239430">
    <property type="component" value="Unassembled WGS sequence"/>
</dbReference>
<evidence type="ECO:0000256" key="12">
    <source>
        <dbReference type="ARBA" id="ARBA00022842"/>
    </source>
</evidence>
<keyword evidence="7 16" id="KW-0808">Transferase</keyword>
<keyword evidence="12" id="KW-0460">Magnesium</keyword>
<evidence type="ECO:0000256" key="6">
    <source>
        <dbReference type="ARBA" id="ARBA00021623"/>
    </source>
</evidence>
<dbReference type="PANTHER" id="PTHR43030">
    <property type="entry name" value="PHOSPHOENOLPYRUVATE SYNTHASE"/>
    <property type="match status" value="1"/>
</dbReference>
<dbReference type="GO" id="GO:0046872">
    <property type="term" value="F:metal ion binding"/>
    <property type="evidence" value="ECO:0007669"/>
    <property type="project" value="UniProtKB-KW"/>
</dbReference>
<evidence type="ECO:0000256" key="4">
    <source>
        <dbReference type="ARBA" id="ARBA00007837"/>
    </source>
</evidence>
<evidence type="ECO:0000256" key="13">
    <source>
        <dbReference type="ARBA" id="ARBA00033470"/>
    </source>
</evidence>
<comment type="function">
    <text evidence="2">Catalyzes the phosphorylation of pyruvate to phosphoenolpyruvate.</text>
</comment>
<feature type="domain" description="Pyruvate phosphate dikinase AMP/ATP-binding" evidence="15">
    <location>
        <begin position="16"/>
        <end position="316"/>
    </location>
</feature>
<dbReference type="EC" id="2.7.9.2" evidence="5"/>
<evidence type="ECO:0000256" key="14">
    <source>
        <dbReference type="ARBA" id="ARBA00047700"/>
    </source>
</evidence>
<dbReference type="InterPro" id="IPR006319">
    <property type="entry name" value="PEP_synth"/>
</dbReference>
<evidence type="ECO:0000256" key="11">
    <source>
        <dbReference type="ARBA" id="ARBA00022840"/>
    </source>
</evidence>
<dbReference type="InterPro" id="IPR013815">
    <property type="entry name" value="ATP_grasp_subdomain_1"/>
</dbReference>
<evidence type="ECO:0000256" key="3">
    <source>
        <dbReference type="ARBA" id="ARBA00004742"/>
    </source>
</evidence>